<comment type="function">
    <text evidence="1">Mitochondrial intermembrane chaperone that participates in the import and insertion of some multi-pass transmembrane proteins into the mitochondrial inner membrane. Also required for the transfer of beta-barrel precursors from the TOM complex to the sorting and assembly machinery (SAM complex) of the outer membrane. Acts as a chaperone-like protein that protects the hydrophobic precursors from aggregation and guide them through the mitochondrial intermembrane space.</text>
</comment>
<evidence type="ECO:0000256" key="1">
    <source>
        <dbReference type="RuleBase" id="RU367043"/>
    </source>
</evidence>
<keyword evidence="1" id="KW-0496">Mitochondrion</keyword>
<feature type="domain" description="Tim10-like" evidence="2">
    <location>
        <begin position="23"/>
        <end position="61"/>
    </location>
</feature>
<dbReference type="EMBL" id="CAJPEX010000288">
    <property type="protein sequence ID" value="CAG0914867.1"/>
    <property type="molecule type" value="Genomic_DNA"/>
</dbReference>
<dbReference type="AlphaFoldDB" id="A0A7R9BGH6"/>
<dbReference type="GO" id="GO:0005743">
    <property type="term" value="C:mitochondrial inner membrane"/>
    <property type="evidence" value="ECO:0007669"/>
    <property type="project" value="UniProtKB-SubCell"/>
</dbReference>
<keyword evidence="1" id="KW-0653">Protein transport</keyword>
<keyword evidence="1" id="KW-0813">Transport</keyword>
<dbReference type="Gene3D" id="1.10.287.810">
    <property type="entry name" value="Mitochondrial import inner membrane translocase subunit tim13 like domains"/>
    <property type="match status" value="1"/>
</dbReference>
<comment type="similarity">
    <text evidence="1">Belongs to the small Tim family.</text>
</comment>
<dbReference type="Pfam" id="PF02953">
    <property type="entry name" value="zf-Tim10_DDP"/>
    <property type="match status" value="1"/>
</dbReference>
<dbReference type="InterPro" id="IPR004217">
    <property type="entry name" value="Tim10-like"/>
</dbReference>
<keyword evidence="1" id="KW-0472">Membrane</keyword>
<proteinExistence type="inferred from homology"/>
<organism evidence="3">
    <name type="scientific">Notodromas monacha</name>
    <dbReference type="NCBI Taxonomy" id="399045"/>
    <lineage>
        <taxon>Eukaryota</taxon>
        <taxon>Metazoa</taxon>
        <taxon>Ecdysozoa</taxon>
        <taxon>Arthropoda</taxon>
        <taxon>Crustacea</taxon>
        <taxon>Oligostraca</taxon>
        <taxon>Ostracoda</taxon>
        <taxon>Podocopa</taxon>
        <taxon>Podocopida</taxon>
        <taxon>Cypridocopina</taxon>
        <taxon>Cypridoidea</taxon>
        <taxon>Cyprididae</taxon>
        <taxon>Notodromas</taxon>
    </lineage>
</organism>
<reference evidence="3" key="1">
    <citation type="submission" date="2020-11" db="EMBL/GenBank/DDBJ databases">
        <authorList>
            <person name="Tran Van P."/>
        </authorList>
    </citation>
    <scope>NUCLEOTIDE SEQUENCE</scope>
</reference>
<comment type="subunit">
    <text evidence="1">Heterohexamer.</text>
</comment>
<accession>A0A7R9BGH6</accession>
<keyword evidence="1" id="KW-0143">Chaperone</keyword>
<dbReference type="EMBL" id="OA882325">
    <property type="protein sequence ID" value="CAD7274715.1"/>
    <property type="molecule type" value="Genomic_DNA"/>
</dbReference>
<sequence>MDLPQGSNGPITSAQREEIMGAVKQQIAIANTQELLTKMSDKCFHKCITKPGTSLDSSEQVSIM</sequence>
<name>A0A7R9BGH6_9CRUS</name>
<evidence type="ECO:0000313" key="4">
    <source>
        <dbReference type="Proteomes" id="UP000678499"/>
    </source>
</evidence>
<protein>
    <recommendedName>
        <fullName evidence="1">Mitochondrial import inner membrane translocase subunit</fullName>
    </recommendedName>
</protein>
<keyword evidence="1" id="KW-1015">Disulfide bond</keyword>
<dbReference type="GO" id="GO:0015031">
    <property type="term" value="P:protein transport"/>
    <property type="evidence" value="ECO:0007669"/>
    <property type="project" value="UniProtKB-KW"/>
</dbReference>
<keyword evidence="1" id="KW-0999">Mitochondrion inner membrane</keyword>
<evidence type="ECO:0000259" key="2">
    <source>
        <dbReference type="Pfam" id="PF02953"/>
    </source>
</evidence>
<dbReference type="SUPFAM" id="SSF144122">
    <property type="entry name" value="Tim10-like"/>
    <property type="match status" value="1"/>
</dbReference>
<keyword evidence="4" id="KW-1185">Reference proteome</keyword>
<dbReference type="OrthoDB" id="7813104at2759"/>
<evidence type="ECO:0000313" key="3">
    <source>
        <dbReference type="EMBL" id="CAD7274715.1"/>
    </source>
</evidence>
<gene>
    <name evidence="3" type="ORF">NMOB1V02_LOCUS2538</name>
</gene>
<comment type="domain">
    <text evidence="1">The twin CX3C motif contains 4 conserved Cys residues that form 2 disulfide bonds in the mitochondrial intermembrane space.</text>
</comment>
<keyword evidence="1" id="KW-0811">Translocation</keyword>
<dbReference type="InterPro" id="IPR035427">
    <property type="entry name" value="Tim10-like_dom_sf"/>
</dbReference>
<dbReference type="Proteomes" id="UP000678499">
    <property type="component" value="Unassembled WGS sequence"/>
</dbReference>
<comment type="subcellular location">
    <subcellularLocation>
        <location evidence="1">Mitochondrion inner membrane</location>
        <topology evidence="1">Peripheral membrane protein</topology>
        <orientation evidence="1">Intermembrane side</orientation>
    </subcellularLocation>
</comment>